<organism evidence="1 2">
    <name type="scientific">Elliptochloris bilobata</name>
    <dbReference type="NCBI Taxonomy" id="381761"/>
    <lineage>
        <taxon>Eukaryota</taxon>
        <taxon>Viridiplantae</taxon>
        <taxon>Chlorophyta</taxon>
        <taxon>core chlorophytes</taxon>
        <taxon>Trebouxiophyceae</taxon>
        <taxon>Trebouxiophyceae incertae sedis</taxon>
        <taxon>Elliptochloris clade</taxon>
        <taxon>Elliptochloris</taxon>
    </lineage>
</organism>
<dbReference type="EMBL" id="JALJOU010000011">
    <property type="protein sequence ID" value="KAK9841027.1"/>
    <property type="molecule type" value="Genomic_DNA"/>
</dbReference>
<sequence>MERLAKVDEYPATCYSGFAEGCRASTTASAIRSPLLRAAASHIQHLSGVRFQNTAKATAHDVNTVSLPAWGDSAKVKFDGITSYGDALKKTKKAIFNAAMAADATYSERALVIAMAMVKTNTMSASERDPKKDANQADSGAIYSEVALVLAVAMQETCHILVTKRDGGKDFKGTAANYSVLNLNEDMLLQLKTDGYPVDVGSLWRLNDNDQLPTAVKYMVWAFQHWTVRKAVDFLRGGRTTFMQNPPNDKVNDAEEYRNHIQLIYNMIIGDSELLTDDRRVEVDTTHV</sequence>
<keyword evidence="2" id="KW-1185">Reference proteome</keyword>
<gene>
    <name evidence="1" type="ORF">WJX81_006393</name>
</gene>
<dbReference type="AlphaFoldDB" id="A0AAW1S513"/>
<evidence type="ECO:0000313" key="2">
    <source>
        <dbReference type="Proteomes" id="UP001445335"/>
    </source>
</evidence>
<dbReference type="Proteomes" id="UP001445335">
    <property type="component" value="Unassembled WGS sequence"/>
</dbReference>
<proteinExistence type="predicted"/>
<name>A0AAW1S513_9CHLO</name>
<comment type="caution">
    <text evidence="1">The sequence shown here is derived from an EMBL/GenBank/DDBJ whole genome shotgun (WGS) entry which is preliminary data.</text>
</comment>
<accession>A0AAW1S513</accession>
<protein>
    <submittedName>
        <fullName evidence="1">Uncharacterized protein</fullName>
    </submittedName>
</protein>
<evidence type="ECO:0000313" key="1">
    <source>
        <dbReference type="EMBL" id="KAK9841027.1"/>
    </source>
</evidence>
<reference evidence="1 2" key="1">
    <citation type="journal article" date="2024" name="Nat. Commun.">
        <title>Phylogenomics reveals the evolutionary origins of lichenization in chlorophyte algae.</title>
        <authorList>
            <person name="Puginier C."/>
            <person name="Libourel C."/>
            <person name="Otte J."/>
            <person name="Skaloud P."/>
            <person name="Haon M."/>
            <person name="Grisel S."/>
            <person name="Petersen M."/>
            <person name="Berrin J.G."/>
            <person name="Delaux P.M."/>
            <person name="Dal Grande F."/>
            <person name="Keller J."/>
        </authorList>
    </citation>
    <scope>NUCLEOTIDE SEQUENCE [LARGE SCALE GENOMIC DNA]</scope>
    <source>
        <strain evidence="1 2">SAG 245.80</strain>
    </source>
</reference>